<dbReference type="InterPro" id="IPR041219">
    <property type="entry name" value="Phage_lysozyme2"/>
</dbReference>
<dbReference type="PROSITE" id="PS50911">
    <property type="entry name" value="CHAP"/>
    <property type="match status" value="1"/>
</dbReference>
<accession>A0ABQ1PCT1</accession>
<dbReference type="Pfam" id="PF05257">
    <property type="entry name" value="CHAP"/>
    <property type="match status" value="1"/>
</dbReference>
<reference evidence="3" key="1">
    <citation type="journal article" date="2019" name="Int. J. Syst. Evol. Microbiol.">
        <title>The Global Catalogue of Microorganisms (GCM) 10K type strain sequencing project: providing services to taxonomists for standard genome sequencing and annotation.</title>
        <authorList>
            <consortium name="The Broad Institute Genomics Platform"/>
            <consortium name="The Broad Institute Genome Sequencing Center for Infectious Disease"/>
            <person name="Wu L."/>
            <person name="Ma J."/>
        </authorList>
    </citation>
    <scope>NUCLEOTIDE SEQUENCE [LARGE SCALE GENOMIC DNA]</scope>
    <source>
        <strain evidence="3">CGMCC 1.15942</strain>
    </source>
</reference>
<dbReference type="InterPro" id="IPR007921">
    <property type="entry name" value="CHAP_dom"/>
</dbReference>
<comment type="caution">
    <text evidence="2">The sequence shown here is derived from an EMBL/GenBank/DDBJ whole genome shotgun (WGS) entry which is preliminary data.</text>
</comment>
<evidence type="ECO:0000313" key="2">
    <source>
        <dbReference type="EMBL" id="GGC94729.1"/>
    </source>
</evidence>
<feature type="domain" description="Peptidase C51" evidence="1">
    <location>
        <begin position="199"/>
        <end position="349"/>
    </location>
</feature>
<evidence type="ECO:0000313" key="3">
    <source>
        <dbReference type="Proteomes" id="UP000630615"/>
    </source>
</evidence>
<sequence>MKKVAGALFILFFPIILLVVMVAGAPEEGTTTDFTPKTDQEKVAYQVFQFVLSKGGTKEFASAWIGNMEHESGLIPSRIQSDLPYMEATAMNPSLGGYAMGLAQWDSGRRVNLLNYAKEQKKDWKDANLQLDYAWDHDGSDSNLLKKYSKGTDVNQITIDILKYWERAGTKDDPMQQAQRKTSANNWYKRLSTGSSGGGSANVGGDKIDILESRLGQQIYNGECYGLTSFYVDSFDTPIHLGAWSPHGVAGNIGDTVGASNIGSAYAWESNGWTVIQNPSYSDIKAGDIINWGQGGGAPSIYGHTGVITSVSGDNKFTTYEQNSSQGRICAKYELTWGVSFPNVTSIVRKK</sequence>
<dbReference type="Gene3D" id="1.10.530.10">
    <property type="match status" value="1"/>
</dbReference>
<gene>
    <name evidence="2" type="ORF">GCM10011573_25460</name>
</gene>
<name>A0ABQ1PCT1_9ENTE</name>
<dbReference type="Gene3D" id="3.90.1720.10">
    <property type="entry name" value="endopeptidase domain like (from Nostoc punctiforme)"/>
    <property type="match status" value="1"/>
</dbReference>
<protein>
    <submittedName>
        <fullName evidence="2">Amidase</fullName>
    </submittedName>
</protein>
<keyword evidence="3" id="KW-1185">Reference proteome</keyword>
<proteinExistence type="predicted"/>
<dbReference type="EMBL" id="BMKI01000006">
    <property type="protein sequence ID" value="GGC94729.1"/>
    <property type="molecule type" value="Genomic_DNA"/>
</dbReference>
<dbReference type="Pfam" id="PF18013">
    <property type="entry name" value="Phage_lysozyme2"/>
    <property type="match status" value="1"/>
</dbReference>
<dbReference type="Proteomes" id="UP000630615">
    <property type="component" value="Unassembled WGS sequence"/>
</dbReference>
<dbReference type="RefSeq" id="WP_373285338.1">
    <property type="nucleotide sequence ID" value="NZ_BMKI01000006.1"/>
</dbReference>
<dbReference type="InterPro" id="IPR038765">
    <property type="entry name" value="Papain-like_cys_pep_sf"/>
</dbReference>
<evidence type="ECO:0000259" key="1">
    <source>
        <dbReference type="PROSITE" id="PS50911"/>
    </source>
</evidence>
<organism evidence="2 3">
    <name type="scientific">Enterococcus wangshanyuanii</name>
    <dbReference type="NCBI Taxonomy" id="2005703"/>
    <lineage>
        <taxon>Bacteria</taxon>
        <taxon>Bacillati</taxon>
        <taxon>Bacillota</taxon>
        <taxon>Bacilli</taxon>
        <taxon>Lactobacillales</taxon>
        <taxon>Enterococcaceae</taxon>
        <taxon>Enterococcus</taxon>
    </lineage>
</organism>
<dbReference type="SUPFAM" id="SSF54001">
    <property type="entry name" value="Cysteine proteinases"/>
    <property type="match status" value="1"/>
</dbReference>